<dbReference type="CDD" id="cd02440">
    <property type="entry name" value="AdoMet_MTases"/>
    <property type="match status" value="1"/>
</dbReference>
<dbReference type="Pfam" id="PF06325">
    <property type="entry name" value="PrmA"/>
    <property type="match status" value="1"/>
</dbReference>
<keyword evidence="3 6" id="KW-0489">Methyltransferase</keyword>
<protein>
    <recommendedName>
        <fullName evidence="6">Ribosomal protein L11 methyltransferase</fullName>
        <shortName evidence="6">L11 Mtase</shortName>
        <ecNumber evidence="6">2.1.1.-</ecNumber>
    </recommendedName>
</protein>
<evidence type="ECO:0000256" key="6">
    <source>
        <dbReference type="HAMAP-Rule" id="MF_00735"/>
    </source>
</evidence>
<dbReference type="PANTHER" id="PTHR43648">
    <property type="entry name" value="ELECTRON TRANSFER FLAVOPROTEIN BETA SUBUNIT LYSINE METHYLTRANSFERASE"/>
    <property type="match status" value="1"/>
</dbReference>
<dbReference type="AlphaFoldDB" id="E3CWZ2"/>
<evidence type="ECO:0000256" key="4">
    <source>
        <dbReference type="ARBA" id="ARBA00022679"/>
    </source>
</evidence>
<dbReference type="PANTHER" id="PTHR43648:SF1">
    <property type="entry name" value="ELECTRON TRANSFER FLAVOPROTEIN BETA SUBUNIT LYSINE METHYLTRANSFERASE"/>
    <property type="match status" value="1"/>
</dbReference>
<dbReference type="PIRSF" id="PIRSF000401">
    <property type="entry name" value="RPL11_MTase"/>
    <property type="match status" value="1"/>
</dbReference>
<keyword evidence="5 6" id="KW-0949">S-adenosyl-L-methionine</keyword>
<evidence type="ECO:0000256" key="2">
    <source>
        <dbReference type="ARBA" id="ARBA00022490"/>
    </source>
</evidence>
<accession>E3CWZ2</accession>
<dbReference type="PaxDb" id="584708-Apau_1015"/>
<dbReference type="GO" id="GO:0016279">
    <property type="term" value="F:protein-lysine N-methyltransferase activity"/>
    <property type="evidence" value="ECO:0007669"/>
    <property type="project" value="RHEA"/>
</dbReference>
<evidence type="ECO:0000256" key="3">
    <source>
        <dbReference type="ARBA" id="ARBA00022603"/>
    </source>
</evidence>
<dbReference type="Proteomes" id="UP000005096">
    <property type="component" value="Chromosome"/>
</dbReference>
<evidence type="ECO:0000256" key="5">
    <source>
        <dbReference type="ARBA" id="ARBA00022691"/>
    </source>
</evidence>
<dbReference type="Gene3D" id="3.40.50.150">
    <property type="entry name" value="Vaccinia Virus protein VP39"/>
    <property type="match status" value="1"/>
</dbReference>
<keyword evidence="7" id="KW-0689">Ribosomal protein</keyword>
<name>E3CWZ2_9BACT</name>
<comment type="catalytic activity">
    <reaction evidence="6">
        <text>L-lysyl-[protein] + 3 S-adenosyl-L-methionine = N(6),N(6),N(6)-trimethyl-L-lysyl-[protein] + 3 S-adenosyl-L-homocysteine + 3 H(+)</text>
        <dbReference type="Rhea" id="RHEA:54192"/>
        <dbReference type="Rhea" id="RHEA-COMP:9752"/>
        <dbReference type="Rhea" id="RHEA-COMP:13826"/>
        <dbReference type="ChEBI" id="CHEBI:15378"/>
        <dbReference type="ChEBI" id="CHEBI:29969"/>
        <dbReference type="ChEBI" id="CHEBI:57856"/>
        <dbReference type="ChEBI" id="CHEBI:59789"/>
        <dbReference type="ChEBI" id="CHEBI:61961"/>
    </reaction>
</comment>
<dbReference type="SUPFAM" id="SSF53335">
    <property type="entry name" value="S-adenosyl-L-methionine-dependent methyltransferases"/>
    <property type="match status" value="1"/>
</dbReference>
<dbReference type="GO" id="GO:0005840">
    <property type="term" value="C:ribosome"/>
    <property type="evidence" value="ECO:0007669"/>
    <property type="project" value="UniProtKB-KW"/>
</dbReference>
<dbReference type="HAMAP" id="MF_00735">
    <property type="entry name" value="Methyltr_PrmA"/>
    <property type="match status" value="1"/>
</dbReference>
<keyword evidence="2 6" id="KW-0963">Cytoplasm</keyword>
<feature type="binding site" evidence="6">
    <location>
        <position position="155"/>
    </location>
    <ligand>
        <name>S-adenosyl-L-methionine</name>
        <dbReference type="ChEBI" id="CHEBI:59789"/>
    </ligand>
</feature>
<keyword evidence="7" id="KW-0687">Ribonucleoprotein</keyword>
<feature type="binding site" evidence="6">
    <location>
        <position position="177"/>
    </location>
    <ligand>
        <name>S-adenosyl-L-methionine</name>
        <dbReference type="ChEBI" id="CHEBI:59789"/>
    </ligand>
</feature>
<comment type="function">
    <text evidence="6">Methylates ribosomal protein L11.</text>
</comment>
<proteinExistence type="inferred from homology"/>
<dbReference type="GO" id="GO:0005737">
    <property type="term" value="C:cytoplasm"/>
    <property type="evidence" value="ECO:0007669"/>
    <property type="project" value="UniProtKB-SubCell"/>
</dbReference>
<dbReference type="InterPro" id="IPR004498">
    <property type="entry name" value="Ribosomal_PrmA_MeTrfase"/>
</dbReference>
<feature type="binding site" evidence="6">
    <location>
        <position position="220"/>
    </location>
    <ligand>
        <name>S-adenosyl-L-methionine</name>
        <dbReference type="ChEBI" id="CHEBI:59789"/>
    </ligand>
</feature>
<gene>
    <name evidence="6" type="primary">prmA</name>
    <name evidence="7" type="ORF">Apau_1015</name>
</gene>
<dbReference type="EMBL" id="CM001022">
    <property type="protein sequence ID" value="EFQ23442.1"/>
    <property type="molecule type" value="Genomic_DNA"/>
</dbReference>
<dbReference type="EC" id="2.1.1.-" evidence="6"/>
<evidence type="ECO:0000256" key="1">
    <source>
        <dbReference type="ARBA" id="ARBA00009741"/>
    </source>
</evidence>
<evidence type="ECO:0000313" key="7">
    <source>
        <dbReference type="EMBL" id="EFQ23442.1"/>
    </source>
</evidence>
<dbReference type="RefSeq" id="WP_006300625.1">
    <property type="nucleotide sequence ID" value="NZ_CM001022.1"/>
</dbReference>
<dbReference type="HOGENOM" id="CLU_049382_0_1_0"/>
<sequence length="285" mass="31152">MDSFWWYITLRGGNGQEEILSTAVDLAGSIGSEVQEFPEGVRVRAYFRSNEDLGTWQMRLRQALEPWPEVKVEDTGRIENQPWYRECEEAFPPLEVGSRFVVLAPWHRGKESPGRIPLVVKPGSAFGTGYHESTQIVLELMETRVKSGDSVVDVGTGSGILSLGALKLGAASVVARDLDGAVLAEVEENLDLNDLRGAVRLEEGDLLRGFAGPVDLLTANIVLEPLLQLLPDVRRVLKPGGWALFSGLLGTEKQTFLAALEEAGLHPAEDRARGEWWGVAAQNPA</sequence>
<comment type="similarity">
    <text evidence="1 6">Belongs to the methyltransferase superfamily. PrmA family.</text>
</comment>
<dbReference type="GO" id="GO:0032259">
    <property type="term" value="P:methylation"/>
    <property type="evidence" value="ECO:0007669"/>
    <property type="project" value="UniProtKB-KW"/>
</dbReference>
<dbReference type="STRING" id="584708.Apau_1015"/>
<reference evidence="7 8" key="1">
    <citation type="journal article" date="2010" name="Stand. Genomic Sci.">
        <title>Non-contiguous finished genome sequence of Aminomonas paucivorans type strain (GLU-3).</title>
        <authorList>
            <person name="Pitluck S."/>
            <person name="Yasawong M."/>
            <person name="Held B."/>
            <person name="Lapidus A."/>
            <person name="Nolan M."/>
            <person name="Copeland A."/>
            <person name="Lucas S."/>
            <person name="Del Rio T.G."/>
            <person name="Tice H."/>
            <person name="Cheng J.F."/>
            <person name="Chertkov O."/>
            <person name="Goodwin L."/>
            <person name="Tapia R."/>
            <person name="Han C."/>
            <person name="Liolios K."/>
            <person name="Ivanova N."/>
            <person name="Mavromatis K."/>
            <person name="Ovchinnikova G."/>
            <person name="Pati A."/>
            <person name="Chen A."/>
            <person name="Palaniappan K."/>
            <person name="Land M."/>
            <person name="Hauser L."/>
            <person name="Chang Y.J."/>
            <person name="Jeffries C.D."/>
            <person name="Pukall R."/>
            <person name="Spring S."/>
            <person name="Rohde M."/>
            <person name="Sikorski J."/>
            <person name="Goker M."/>
            <person name="Woyke T."/>
            <person name="Bristow J."/>
            <person name="Eisen J.A."/>
            <person name="Markowitz V."/>
            <person name="Hugenholtz P."/>
            <person name="Kyrpides N.C."/>
            <person name="Klenk H.P."/>
        </authorList>
    </citation>
    <scope>NUCLEOTIDE SEQUENCE [LARGE SCALE GENOMIC DNA]</scope>
    <source>
        <strain evidence="7 8">DSM 12260</strain>
    </source>
</reference>
<keyword evidence="4 6" id="KW-0808">Transferase</keyword>
<dbReference type="InterPro" id="IPR029063">
    <property type="entry name" value="SAM-dependent_MTases_sf"/>
</dbReference>
<dbReference type="OrthoDB" id="9785995at2"/>
<comment type="subcellular location">
    <subcellularLocation>
        <location evidence="6">Cytoplasm</location>
    </subcellularLocation>
</comment>
<keyword evidence="8" id="KW-1185">Reference proteome</keyword>
<evidence type="ECO:0000313" key="8">
    <source>
        <dbReference type="Proteomes" id="UP000005096"/>
    </source>
</evidence>
<feature type="binding site" evidence="6">
    <location>
        <position position="134"/>
    </location>
    <ligand>
        <name>S-adenosyl-L-methionine</name>
        <dbReference type="ChEBI" id="CHEBI:59789"/>
    </ligand>
</feature>
<organism evidence="7 8">
    <name type="scientific">Aminomonas paucivorans DSM 12260</name>
    <dbReference type="NCBI Taxonomy" id="584708"/>
    <lineage>
        <taxon>Bacteria</taxon>
        <taxon>Thermotogati</taxon>
        <taxon>Synergistota</taxon>
        <taxon>Synergistia</taxon>
        <taxon>Synergistales</taxon>
        <taxon>Synergistaceae</taxon>
        <taxon>Aminomonas</taxon>
    </lineage>
</organism>
<dbReference type="eggNOG" id="COG2264">
    <property type="taxonomic scope" value="Bacteria"/>
</dbReference>
<dbReference type="InterPro" id="IPR050078">
    <property type="entry name" value="Ribosomal_L11_MeTrfase_PrmA"/>
</dbReference>